<dbReference type="GO" id="GO:0005739">
    <property type="term" value="C:mitochondrion"/>
    <property type="evidence" value="ECO:0007669"/>
    <property type="project" value="TreeGrafter"/>
</dbReference>
<dbReference type="InterPro" id="IPR003700">
    <property type="entry name" value="Pantoate_hydroxy_MeTrfase"/>
</dbReference>
<name>A0A485KLE4_9STRA</name>
<dbReference type="Pfam" id="PF02548">
    <property type="entry name" value="Pantoate_transf"/>
    <property type="match status" value="1"/>
</dbReference>
<comment type="catalytic activity">
    <reaction evidence="5">
        <text>(6R)-5,10-methylene-5,6,7,8-tetrahydrofolate + 3-methyl-2-oxobutanoate + H2O = 2-dehydropantoate + (6S)-5,6,7,8-tetrahydrofolate</text>
        <dbReference type="Rhea" id="RHEA:11824"/>
        <dbReference type="ChEBI" id="CHEBI:11561"/>
        <dbReference type="ChEBI" id="CHEBI:11851"/>
        <dbReference type="ChEBI" id="CHEBI:15377"/>
        <dbReference type="ChEBI" id="CHEBI:15636"/>
        <dbReference type="ChEBI" id="CHEBI:57453"/>
        <dbReference type="EC" id="2.1.2.11"/>
    </reaction>
</comment>
<dbReference type="SUPFAM" id="SSF51621">
    <property type="entry name" value="Phosphoenolpyruvate/pyruvate domain"/>
    <property type="match status" value="1"/>
</dbReference>
<comment type="similarity">
    <text evidence="2">Belongs to the PanB family.</text>
</comment>
<dbReference type="AlphaFoldDB" id="A0A485KLE4"/>
<evidence type="ECO:0000256" key="4">
    <source>
        <dbReference type="ARBA" id="ARBA00022679"/>
    </source>
</evidence>
<dbReference type="OrthoDB" id="425211at2759"/>
<gene>
    <name evidence="8" type="primary">Aste57867_8811</name>
    <name evidence="7" type="ORF">As57867_008776</name>
    <name evidence="8" type="ORF">ASTE57867_8811</name>
</gene>
<dbReference type="PANTHER" id="PTHR20881">
    <property type="entry name" value="3-METHYL-2-OXOBUTANOATE HYDROXYMETHYLTRANSFERASE"/>
    <property type="match status" value="1"/>
</dbReference>
<dbReference type="NCBIfam" id="TIGR00222">
    <property type="entry name" value="panB"/>
    <property type="match status" value="1"/>
</dbReference>
<dbReference type="FunFam" id="3.20.20.60:FF:000003">
    <property type="entry name" value="3-methyl-2-oxobutanoate hydroxymethyltransferase"/>
    <property type="match status" value="1"/>
</dbReference>
<evidence type="ECO:0000256" key="5">
    <source>
        <dbReference type="ARBA" id="ARBA00049172"/>
    </source>
</evidence>
<sequence length="364" mass="39541">MFRLIPRRAVAASSRMVKNFSDSSVPRFDPVAQRTLKLLERKKVTTLDIGILKRKEKPITMVTAYDYPSAVHVDLAGFDILLVGDSVGMVELGMDTTIPVTLDDIIYHSKAVCRFVSHLPSLVTRVGSGATRPLIVGDMPFGTCEGDPYEALKNAQRLMKEGGVDCVKIEGGVERAKTIQTLVHGGIAVMGHVGLRPQAISVLGGFRAQGRTAKQAELIIEDALAVQAAGAFAVVLECVPSIVAKTVTEILDVPTIGIGAGPHTSGQVLVFHDFLGMLQHPHHAQHVPKFCKKYADVGERIRQGLEEFREDVENKQFPSEEYAPYKMSQDEQAKLKIVAAKYAKRASAADDDESTSGFGVSKVY</sequence>
<dbReference type="GO" id="GO:0003864">
    <property type="term" value="F:3-methyl-2-oxobutanoate hydroxymethyltransferase activity"/>
    <property type="evidence" value="ECO:0007669"/>
    <property type="project" value="UniProtKB-EC"/>
</dbReference>
<evidence type="ECO:0000256" key="1">
    <source>
        <dbReference type="ARBA" id="ARBA00005033"/>
    </source>
</evidence>
<feature type="region of interest" description="Disordered" evidence="6">
    <location>
        <begin position="345"/>
        <end position="364"/>
    </location>
</feature>
<proteinExistence type="inferred from homology"/>
<keyword evidence="9" id="KW-1185">Reference proteome</keyword>
<dbReference type="CDD" id="cd06557">
    <property type="entry name" value="KPHMT-like"/>
    <property type="match status" value="1"/>
</dbReference>
<comment type="pathway">
    <text evidence="1">Cofactor biosynthesis; (R)-pantothenate biosynthesis; (R)-pantoate from 3-methyl-2-oxobutanoate: step 1/2.</text>
</comment>
<dbReference type="EMBL" id="VJMH01005115">
    <property type="protein sequence ID" value="KAF0700633.1"/>
    <property type="molecule type" value="Genomic_DNA"/>
</dbReference>
<dbReference type="UniPathway" id="UPA00028">
    <property type="reaction ID" value="UER00003"/>
</dbReference>
<organism evidence="8 9">
    <name type="scientific">Aphanomyces stellatus</name>
    <dbReference type="NCBI Taxonomy" id="120398"/>
    <lineage>
        <taxon>Eukaryota</taxon>
        <taxon>Sar</taxon>
        <taxon>Stramenopiles</taxon>
        <taxon>Oomycota</taxon>
        <taxon>Saprolegniomycetes</taxon>
        <taxon>Saprolegniales</taxon>
        <taxon>Verrucalvaceae</taxon>
        <taxon>Aphanomyces</taxon>
    </lineage>
</organism>
<evidence type="ECO:0000313" key="8">
    <source>
        <dbReference type="EMBL" id="VFT85697.1"/>
    </source>
</evidence>
<dbReference type="NCBIfam" id="NF001452">
    <property type="entry name" value="PRK00311.1"/>
    <property type="match status" value="1"/>
</dbReference>
<reference evidence="7" key="2">
    <citation type="submission" date="2019-06" db="EMBL/GenBank/DDBJ databases">
        <title>Genomics analysis of Aphanomyces spp. identifies a new class of oomycete effector associated with host adaptation.</title>
        <authorList>
            <person name="Gaulin E."/>
        </authorList>
    </citation>
    <scope>NUCLEOTIDE SEQUENCE</scope>
    <source>
        <strain evidence="7">CBS 578.67</strain>
    </source>
</reference>
<dbReference type="InterPro" id="IPR015813">
    <property type="entry name" value="Pyrv/PenolPyrv_kinase-like_dom"/>
</dbReference>
<evidence type="ECO:0000256" key="6">
    <source>
        <dbReference type="SAM" id="MobiDB-lite"/>
    </source>
</evidence>
<dbReference type="EMBL" id="CAADRA010005136">
    <property type="protein sequence ID" value="VFT85697.1"/>
    <property type="molecule type" value="Genomic_DNA"/>
</dbReference>
<dbReference type="PANTHER" id="PTHR20881:SF0">
    <property type="entry name" value="3-METHYL-2-OXOBUTANOATE HYDROXYMETHYLTRANSFERASE"/>
    <property type="match status" value="1"/>
</dbReference>
<keyword evidence="4" id="KW-0808">Transferase</keyword>
<evidence type="ECO:0000256" key="2">
    <source>
        <dbReference type="ARBA" id="ARBA00008676"/>
    </source>
</evidence>
<protein>
    <recommendedName>
        <fullName evidence="3">3-methyl-2-oxobutanoate hydroxymethyltransferase</fullName>
        <ecNumber evidence="3">2.1.2.11</ecNumber>
    </recommendedName>
</protein>
<dbReference type="GO" id="GO:0015940">
    <property type="term" value="P:pantothenate biosynthetic process"/>
    <property type="evidence" value="ECO:0007669"/>
    <property type="project" value="UniProtKB-UniPathway"/>
</dbReference>
<dbReference type="InterPro" id="IPR040442">
    <property type="entry name" value="Pyrv_kinase-like_dom_sf"/>
</dbReference>
<evidence type="ECO:0000313" key="9">
    <source>
        <dbReference type="Proteomes" id="UP000332933"/>
    </source>
</evidence>
<reference evidence="8 9" key="1">
    <citation type="submission" date="2019-03" db="EMBL/GenBank/DDBJ databases">
        <authorList>
            <person name="Gaulin E."/>
            <person name="Dumas B."/>
        </authorList>
    </citation>
    <scope>NUCLEOTIDE SEQUENCE [LARGE SCALE GENOMIC DNA]</scope>
    <source>
        <strain evidence="8">CBS 568.67</strain>
    </source>
</reference>
<dbReference type="GO" id="GO:0000287">
    <property type="term" value="F:magnesium ion binding"/>
    <property type="evidence" value="ECO:0007669"/>
    <property type="project" value="TreeGrafter"/>
</dbReference>
<accession>A0A485KLE4</accession>
<evidence type="ECO:0000256" key="3">
    <source>
        <dbReference type="ARBA" id="ARBA00012618"/>
    </source>
</evidence>
<dbReference type="Gene3D" id="3.20.20.60">
    <property type="entry name" value="Phosphoenolpyruvate-binding domains"/>
    <property type="match status" value="1"/>
</dbReference>
<evidence type="ECO:0000313" key="7">
    <source>
        <dbReference type="EMBL" id="KAF0700633.1"/>
    </source>
</evidence>
<dbReference type="HAMAP" id="MF_00156">
    <property type="entry name" value="PanB"/>
    <property type="match status" value="1"/>
</dbReference>
<dbReference type="Proteomes" id="UP000332933">
    <property type="component" value="Unassembled WGS sequence"/>
</dbReference>
<dbReference type="EC" id="2.1.2.11" evidence="3"/>